<evidence type="ECO:0000313" key="1">
    <source>
        <dbReference type="EMBL" id="WGK94386.1"/>
    </source>
</evidence>
<protein>
    <submittedName>
        <fullName evidence="1">PorP/SprF family type IX secretion system membrane protein</fullName>
    </submittedName>
</protein>
<dbReference type="NCBIfam" id="TIGR03519">
    <property type="entry name" value="T9SS_PorP_fam"/>
    <property type="match status" value="1"/>
</dbReference>
<gene>
    <name evidence="1" type="ORF">MG292_09920</name>
</gene>
<proteinExistence type="predicted"/>
<organism evidence="1 2">
    <name type="scientific">Flavobacterium keumense</name>
    <dbReference type="NCBI Taxonomy" id="1306518"/>
    <lineage>
        <taxon>Bacteria</taxon>
        <taxon>Pseudomonadati</taxon>
        <taxon>Bacteroidota</taxon>
        <taxon>Flavobacteriia</taxon>
        <taxon>Flavobacteriales</taxon>
        <taxon>Flavobacteriaceae</taxon>
        <taxon>Flavobacterium</taxon>
    </lineage>
</organism>
<dbReference type="Pfam" id="PF11751">
    <property type="entry name" value="PorP_SprF"/>
    <property type="match status" value="1"/>
</dbReference>
<evidence type="ECO:0000313" key="2">
    <source>
        <dbReference type="Proteomes" id="UP001232117"/>
    </source>
</evidence>
<dbReference type="InterPro" id="IPR019861">
    <property type="entry name" value="PorP/SprF_Bacteroidetes"/>
</dbReference>
<reference evidence="1 2" key="1">
    <citation type="submission" date="2023-06" db="EMBL/GenBank/DDBJ databases">
        <title>Complete Genome Sequence of Flavobacterium keumense K3R-10.</title>
        <authorList>
            <person name="Jeong H."/>
            <person name="Jhang S.Y."/>
            <person name="Kim J.N."/>
        </authorList>
    </citation>
    <scope>NUCLEOTIDE SEQUENCE [LARGE SCALE GENOMIC DNA]</scope>
    <source>
        <strain evidence="1 2">K3R-10</strain>
    </source>
</reference>
<name>A0ABY8N4W4_9FLAO</name>
<accession>A0ABY8N4W4</accession>
<dbReference type="Proteomes" id="UP001232117">
    <property type="component" value="Chromosome"/>
</dbReference>
<dbReference type="EMBL" id="CP092332">
    <property type="protein sequence ID" value="WGK94386.1"/>
    <property type="molecule type" value="Genomic_DNA"/>
</dbReference>
<sequence>MSTCTAMAQDPLFTQSFLFPETLNPAFTGLSESNSVGLLHRTQWPNLNLQLDSEFAFINTWSDRINSGIGISIINQRQNFTNYNFTKVDMNYAYKVQLTEDWIFHPSIAIGYGSRGFNSNGIVLEDQIDISNGVINQNSSEFSSFNEKINYFDFSTGMLLNNENFFIGTSLKHINKPNVSVLSNGNVPLDMFFSVNVGYQFTIADYVDIISFPYETKLRLTSNYIKQGNFRRIDFGGALVYSNYFFGISANSNLQDSSGGKTTFNSYSLFGGLNYEHLQFGYSYDFNSLKGVSTGGVYELSVLYRFDLYTKCFTCPKN</sequence>
<keyword evidence="2" id="KW-1185">Reference proteome</keyword>